<dbReference type="PANTHER" id="PTHR33420:SF12">
    <property type="entry name" value="FIMBRIN-LIKE PROTEIN FIMI-RELATED"/>
    <property type="match status" value="1"/>
</dbReference>
<dbReference type="Proteomes" id="UP000323234">
    <property type="component" value="Chromosome"/>
</dbReference>
<dbReference type="PROSITE" id="PS51257">
    <property type="entry name" value="PROKAR_LIPOPROTEIN"/>
    <property type="match status" value="1"/>
</dbReference>
<evidence type="ECO:0000256" key="4">
    <source>
        <dbReference type="ARBA" id="ARBA00023263"/>
    </source>
</evidence>
<dbReference type="InterPro" id="IPR000259">
    <property type="entry name" value="Adhesion_dom_fimbrial"/>
</dbReference>
<dbReference type="GO" id="GO:0009289">
    <property type="term" value="C:pilus"/>
    <property type="evidence" value="ECO:0007669"/>
    <property type="project" value="UniProtKB-SubCell"/>
</dbReference>
<comment type="similarity">
    <text evidence="2">Belongs to the fimbrial protein family.</text>
</comment>
<evidence type="ECO:0000313" key="7">
    <source>
        <dbReference type="EMBL" id="XBN39616.1"/>
    </source>
</evidence>
<feature type="domain" description="Fimbrial-type adhesion" evidence="6">
    <location>
        <begin position="177"/>
        <end position="315"/>
    </location>
</feature>
<dbReference type="InterPro" id="IPR008966">
    <property type="entry name" value="Adhesion_dom_sf"/>
</dbReference>
<gene>
    <name evidence="7" type="ORF">F0320_20425</name>
</gene>
<dbReference type="InterPro" id="IPR036937">
    <property type="entry name" value="Adhesion_dom_fimbrial_sf"/>
</dbReference>
<protein>
    <submittedName>
        <fullName evidence="7">Fimbrial protein</fullName>
    </submittedName>
</protein>
<feature type="signal peptide" evidence="5">
    <location>
        <begin position="1"/>
        <end position="22"/>
    </location>
</feature>
<dbReference type="RefSeq" id="WP_185807263.1">
    <property type="nucleotide sequence ID" value="NZ_CP126604.1"/>
</dbReference>
<proteinExistence type="inferred from homology"/>
<keyword evidence="4" id="KW-0281">Fimbrium</keyword>
<dbReference type="EMBL" id="CP126604">
    <property type="protein sequence ID" value="XBN39616.1"/>
    <property type="molecule type" value="Genomic_DNA"/>
</dbReference>
<dbReference type="Gene3D" id="2.60.40.3310">
    <property type="match status" value="1"/>
</dbReference>
<name>A0AAU7J0X3_9ENTR</name>
<dbReference type="PANTHER" id="PTHR33420">
    <property type="entry name" value="FIMBRIAL SUBUNIT ELFA-RELATED"/>
    <property type="match status" value="1"/>
</dbReference>
<evidence type="ECO:0000259" key="6">
    <source>
        <dbReference type="Pfam" id="PF00419"/>
    </source>
</evidence>
<feature type="chain" id="PRO_5043885099" evidence="5">
    <location>
        <begin position="23"/>
        <end position="315"/>
    </location>
</feature>
<evidence type="ECO:0000256" key="3">
    <source>
        <dbReference type="ARBA" id="ARBA00022729"/>
    </source>
</evidence>
<organism evidence="7 8">
    <name type="scientific">Enterobacter dykesii</name>
    <dbReference type="NCBI Taxonomy" id="2797506"/>
    <lineage>
        <taxon>Bacteria</taxon>
        <taxon>Pseudomonadati</taxon>
        <taxon>Pseudomonadota</taxon>
        <taxon>Gammaproteobacteria</taxon>
        <taxon>Enterobacterales</taxon>
        <taxon>Enterobacteriaceae</taxon>
        <taxon>Enterobacter</taxon>
    </lineage>
</organism>
<reference evidence="7" key="1">
    <citation type="submission" date="2023-05" db="EMBL/GenBank/DDBJ databases">
        <title>Complete genome sequence data from fresh produce 2nd batch.</title>
        <authorList>
            <person name="Stein M."/>
            <person name="Cho G.-S."/>
            <person name="Brinks E."/>
            <person name="Franz C.M.A.P."/>
        </authorList>
    </citation>
    <scope>NUCLEOTIDE SEQUENCE [LARGE SCALE GENOMIC DNA]</scope>
    <source>
        <strain evidence="7">E1</strain>
    </source>
</reference>
<evidence type="ECO:0000256" key="2">
    <source>
        <dbReference type="ARBA" id="ARBA00006671"/>
    </source>
</evidence>
<dbReference type="GO" id="GO:0043709">
    <property type="term" value="P:cell adhesion involved in single-species biofilm formation"/>
    <property type="evidence" value="ECO:0007669"/>
    <property type="project" value="TreeGrafter"/>
</dbReference>
<evidence type="ECO:0000256" key="1">
    <source>
        <dbReference type="ARBA" id="ARBA00004561"/>
    </source>
</evidence>
<sequence length="315" mass="34002">MKRIFHFLFFLMLYTLSTHSWAAGCIDKTMNVTFTVPEITVPYGTSTGAKIWDSSYLTDSAGVNTTCGTSVFNSIADYGNDTGLTTAEGCHIYSTNVKGIGYVITFGPISARYCNEFAPPNSVSGSWPTFTNDREMALYITEKPESGTLYNGQYTHLKVEKTGDIIFNYLVSGGVIHATQCLLDNSNVQAKLGDISSNVFKGVGSASDSYDFKIGLTCDGHSNISITLNAEKSGETSDPTVIALTNTGANDTAKGIGVQILYNSQPIKLEESIPLISTEGGSQELLTFSARYYQTQEKIIPGEANSTATLDITYQ</sequence>
<keyword evidence="8" id="KW-1185">Reference proteome</keyword>
<evidence type="ECO:0000256" key="5">
    <source>
        <dbReference type="SAM" id="SignalP"/>
    </source>
</evidence>
<keyword evidence="3 5" id="KW-0732">Signal</keyword>
<dbReference type="Pfam" id="PF00419">
    <property type="entry name" value="Fimbrial"/>
    <property type="match status" value="1"/>
</dbReference>
<accession>A0AAU7J0X3</accession>
<dbReference type="AlphaFoldDB" id="A0AAU7J0X3"/>
<dbReference type="InterPro" id="IPR050263">
    <property type="entry name" value="Bact_Fimbrial_Adh_Pro"/>
</dbReference>
<dbReference type="Gene3D" id="2.60.40.1090">
    <property type="entry name" value="Fimbrial-type adhesion domain"/>
    <property type="match status" value="1"/>
</dbReference>
<evidence type="ECO:0000313" key="8">
    <source>
        <dbReference type="Proteomes" id="UP000323234"/>
    </source>
</evidence>
<comment type="subcellular location">
    <subcellularLocation>
        <location evidence="1">Fimbrium</location>
    </subcellularLocation>
</comment>
<dbReference type="KEGG" id="edy:F0320_20425"/>
<dbReference type="SUPFAM" id="SSF49401">
    <property type="entry name" value="Bacterial adhesins"/>
    <property type="match status" value="1"/>
</dbReference>